<sequence>MDRSVDPKAEKQKKDEELTFAQFANEYYLPHAEIYK</sequence>
<reference evidence="2" key="1">
    <citation type="journal article" date="2010" name="PLoS ONE">
        <title>The complete genome sequence of Cupriavidus metallidurans strain CH34, a master survivalist in harsh and anthropogenic environments.</title>
        <authorList>
            <person name="Janssen P.J."/>
            <person name="Van Houdt R."/>
            <person name="Moors H."/>
            <person name="Monsieurs P."/>
            <person name="Morin N."/>
            <person name="Michaux A."/>
            <person name="Benotmane M.A."/>
            <person name="Leys N."/>
            <person name="Vallaeys T."/>
            <person name="Lapidus A."/>
            <person name="Monchy S."/>
            <person name="Medigue C."/>
            <person name="Taghavi S."/>
            <person name="McCorkle S."/>
            <person name="Dunn J."/>
            <person name="van der Lelie D."/>
            <person name="Mergeay M."/>
        </authorList>
    </citation>
    <scope>NUCLEOTIDE SEQUENCE [LARGE SCALE GENOMIC DNA]</scope>
    <source>
        <strain evidence="2">ATCC 43123 / DSM 2839 / NBRC 102507 / CH34</strain>
    </source>
</reference>
<gene>
    <name evidence="1" type="ordered locus">Rmet_6550</name>
</gene>
<organism evidence="1 2">
    <name type="scientific">Cupriavidus metallidurans (strain ATCC 43123 / DSM 2839 / NBRC 102507 / CH34)</name>
    <name type="common">Ralstonia metallidurans</name>
    <dbReference type="NCBI Taxonomy" id="266264"/>
    <lineage>
        <taxon>Bacteria</taxon>
        <taxon>Pseudomonadati</taxon>
        <taxon>Pseudomonadota</taxon>
        <taxon>Betaproteobacteria</taxon>
        <taxon>Burkholderiales</taxon>
        <taxon>Burkholderiaceae</taxon>
        <taxon>Cupriavidus</taxon>
    </lineage>
</organism>
<dbReference type="Proteomes" id="UP000002429">
    <property type="component" value="Chromosome"/>
</dbReference>
<keyword evidence="2" id="KW-1185">Reference proteome</keyword>
<dbReference type="STRING" id="266264.Rmet_6550"/>
<proteinExistence type="predicted"/>
<evidence type="ECO:0000313" key="2">
    <source>
        <dbReference type="Proteomes" id="UP000002429"/>
    </source>
</evidence>
<accession>D3DXY7</accession>
<dbReference type="HOGENOM" id="CLU_3358005_0_0_4"/>
<protein>
    <submittedName>
        <fullName evidence="1">Uncharacterized protein</fullName>
    </submittedName>
</protein>
<dbReference type="KEGG" id="rme:Rmet_6550"/>
<name>D3DXY7_CUPMC</name>
<dbReference type="AlphaFoldDB" id="D3DXY7"/>
<evidence type="ECO:0000313" key="1">
    <source>
        <dbReference type="EMBL" id="ADC45157.1"/>
    </source>
</evidence>
<dbReference type="EMBL" id="CP000352">
    <property type="protein sequence ID" value="ADC45157.1"/>
    <property type="molecule type" value="Genomic_DNA"/>
</dbReference>